<dbReference type="HAMAP" id="MF_00564">
    <property type="entry name" value="RNase_PH"/>
    <property type="match status" value="1"/>
</dbReference>
<evidence type="ECO:0000256" key="3">
    <source>
        <dbReference type="ARBA" id="ARBA00022555"/>
    </source>
</evidence>
<keyword evidence="10" id="KW-1185">Reference proteome</keyword>
<dbReference type="KEGG" id="ddu:GF1_03380"/>
<dbReference type="EMBL" id="AP024233">
    <property type="protein sequence ID" value="BCO07962.1"/>
    <property type="molecule type" value="Genomic_DNA"/>
</dbReference>
<reference evidence="9" key="1">
    <citation type="submission" date="2020-12" db="EMBL/GenBank/DDBJ databases">
        <title>Desulfobium dissulfuricans gen. nov., sp. nov., a novel mesophilic, sulfate-reducing bacterium isolated from a deep-sea hydrothermal vent.</title>
        <authorList>
            <person name="Hashimoto Y."/>
            <person name="Tame A."/>
            <person name="Sawayama S."/>
            <person name="Miyazaki J."/>
            <person name="Takai K."/>
            <person name="Nakagawa S."/>
        </authorList>
    </citation>
    <scope>NUCLEOTIDE SEQUENCE</scope>
    <source>
        <strain evidence="9">GF1</strain>
    </source>
</reference>
<evidence type="ECO:0000256" key="1">
    <source>
        <dbReference type="ARBA" id="ARBA00006678"/>
    </source>
</evidence>
<dbReference type="InterPro" id="IPR002381">
    <property type="entry name" value="RNase_PH_bac-type"/>
</dbReference>
<dbReference type="Gene3D" id="3.30.230.70">
    <property type="entry name" value="GHMP Kinase, N-terminal domain"/>
    <property type="match status" value="1"/>
</dbReference>
<dbReference type="InterPro" id="IPR036345">
    <property type="entry name" value="ExoRNase_PH_dom2_sf"/>
</dbReference>
<proteinExistence type="inferred from homology"/>
<keyword evidence="6" id="KW-0548">Nucleotidyltransferase</keyword>
<evidence type="ECO:0000313" key="10">
    <source>
        <dbReference type="Proteomes" id="UP001063350"/>
    </source>
</evidence>
<evidence type="ECO:0000259" key="7">
    <source>
        <dbReference type="Pfam" id="PF01138"/>
    </source>
</evidence>
<evidence type="ECO:0000256" key="4">
    <source>
        <dbReference type="ARBA" id="ARBA00022694"/>
    </source>
</evidence>
<evidence type="ECO:0000256" key="5">
    <source>
        <dbReference type="ARBA" id="ARBA00022884"/>
    </source>
</evidence>
<dbReference type="InterPro" id="IPR001247">
    <property type="entry name" value="ExoRNase_PH_dom1"/>
</dbReference>
<organism evidence="9 10">
    <name type="scientific">Desulfolithobacter dissulfuricans</name>
    <dbReference type="NCBI Taxonomy" id="2795293"/>
    <lineage>
        <taxon>Bacteria</taxon>
        <taxon>Pseudomonadati</taxon>
        <taxon>Thermodesulfobacteriota</taxon>
        <taxon>Desulfobulbia</taxon>
        <taxon>Desulfobulbales</taxon>
        <taxon>Desulfobulbaceae</taxon>
        <taxon>Desulfolithobacter</taxon>
    </lineage>
</organism>
<dbReference type="InterPro" id="IPR018336">
    <property type="entry name" value="RNase_PH_CS"/>
</dbReference>
<keyword evidence="5" id="KW-0694">RNA-binding</keyword>
<dbReference type="SUPFAM" id="SSF55666">
    <property type="entry name" value="Ribonuclease PH domain 2-like"/>
    <property type="match status" value="1"/>
</dbReference>
<dbReference type="InterPro" id="IPR027408">
    <property type="entry name" value="PNPase/RNase_PH_dom_sf"/>
</dbReference>
<feature type="binding site" evidence="6">
    <location>
        <position position="86"/>
    </location>
    <ligand>
        <name>phosphate</name>
        <dbReference type="ChEBI" id="CHEBI:43474"/>
        <note>substrate</note>
    </ligand>
</feature>
<feature type="binding site" evidence="6">
    <location>
        <begin position="124"/>
        <end position="126"/>
    </location>
    <ligand>
        <name>phosphate</name>
        <dbReference type="ChEBI" id="CHEBI:43474"/>
        <note>substrate</note>
    </ligand>
</feature>
<dbReference type="GO" id="GO:0016075">
    <property type="term" value="P:rRNA catabolic process"/>
    <property type="evidence" value="ECO:0007669"/>
    <property type="project" value="UniProtKB-UniRule"/>
</dbReference>
<dbReference type="NCBIfam" id="TIGR01966">
    <property type="entry name" value="RNasePH"/>
    <property type="match status" value="1"/>
</dbReference>
<comment type="function">
    <text evidence="6">Phosphorolytic 3'-5' exoribonuclease that plays an important role in tRNA 3'-end maturation. Removes nucleotide residues following the 3'-CCA terminus of tRNAs; can also add nucleotides to the ends of RNA molecules by using nucleoside diphosphates as substrates, but this may not be physiologically important. Probably plays a role in initiation of 16S rRNA degradation (leading to ribosome degradation) during starvation.</text>
</comment>
<dbReference type="RefSeq" id="WP_267927899.1">
    <property type="nucleotide sequence ID" value="NZ_AP024233.1"/>
</dbReference>
<comment type="subunit">
    <text evidence="6">Homohexameric ring arranged as a trimer of dimers.</text>
</comment>
<keyword evidence="3 6" id="KW-0820">tRNA-binding</keyword>
<dbReference type="InterPro" id="IPR050080">
    <property type="entry name" value="RNase_PH"/>
</dbReference>
<feature type="domain" description="Exoribonuclease phosphorolytic" evidence="7">
    <location>
        <begin position="12"/>
        <end position="139"/>
    </location>
</feature>
<dbReference type="PANTHER" id="PTHR11953">
    <property type="entry name" value="EXOSOME COMPLEX COMPONENT"/>
    <property type="match status" value="1"/>
</dbReference>
<dbReference type="GO" id="GO:0000175">
    <property type="term" value="F:3'-5'-RNA exonuclease activity"/>
    <property type="evidence" value="ECO:0007669"/>
    <property type="project" value="UniProtKB-UniRule"/>
</dbReference>
<keyword evidence="2 6" id="KW-0698">rRNA processing</keyword>
<gene>
    <name evidence="6 9" type="primary">rph</name>
    <name evidence="9" type="ORF">GF1_03380</name>
</gene>
<dbReference type="InterPro" id="IPR020568">
    <property type="entry name" value="Ribosomal_Su5_D2-typ_SF"/>
</dbReference>
<dbReference type="GO" id="GO:0009022">
    <property type="term" value="F:tRNA nucleotidyltransferase activity"/>
    <property type="evidence" value="ECO:0007669"/>
    <property type="project" value="UniProtKB-UniRule"/>
</dbReference>
<comment type="similarity">
    <text evidence="1 6">Belongs to the RNase PH family.</text>
</comment>
<dbReference type="AlphaFoldDB" id="A0A915XIU2"/>
<dbReference type="GO" id="GO:0008033">
    <property type="term" value="P:tRNA processing"/>
    <property type="evidence" value="ECO:0007669"/>
    <property type="project" value="UniProtKB-UniRule"/>
</dbReference>
<evidence type="ECO:0000256" key="6">
    <source>
        <dbReference type="HAMAP-Rule" id="MF_00564"/>
    </source>
</evidence>
<comment type="catalytic activity">
    <reaction evidence="6">
        <text>tRNA(n+1) + phosphate = tRNA(n) + a ribonucleoside 5'-diphosphate</text>
        <dbReference type="Rhea" id="RHEA:10628"/>
        <dbReference type="Rhea" id="RHEA-COMP:17343"/>
        <dbReference type="Rhea" id="RHEA-COMP:17344"/>
        <dbReference type="ChEBI" id="CHEBI:43474"/>
        <dbReference type="ChEBI" id="CHEBI:57930"/>
        <dbReference type="ChEBI" id="CHEBI:173114"/>
        <dbReference type="EC" id="2.7.7.56"/>
    </reaction>
</comment>
<dbReference type="Pfam" id="PF01138">
    <property type="entry name" value="RNase_PH"/>
    <property type="match status" value="1"/>
</dbReference>
<keyword evidence="4 6" id="KW-0819">tRNA processing</keyword>
<sequence>MNRKDNRAADGMRPVSLEYDAQPHADGSVLIRMGGTHVLCGVTVEEKVPGFLEGTGQGWITAEYGMLPCATHSRGRREAATGRSGRTYEIQRLIGRSLRMMVDLAELGSHTLRVDCDVINADGGTRCASITGAALALRRALERMVEREMIPELPAVLPVAAISVGVVDGEVLLDLDYSEDSRAEVDANFVMAGDGRWIEVQSTAEGTPFAPELFGQMAMLAAKGIEELFRLWKD</sequence>
<dbReference type="EC" id="2.7.7.56" evidence="6"/>
<dbReference type="InterPro" id="IPR015847">
    <property type="entry name" value="ExoRNase_PH_dom2"/>
</dbReference>
<dbReference type="PROSITE" id="PS01277">
    <property type="entry name" value="RIBONUCLEASE_PH"/>
    <property type="match status" value="1"/>
</dbReference>
<name>A0A915XIU2_9BACT</name>
<dbReference type="Proteomes" id="UP001063350">
    <property type="component" value="Chromosome"/>
</dbReference>
<dbReference type="GO" id="GO:0031125">
    <property type="term" value="P:rRNA 3'-end processing"/>
    <property type="evidence" value="ECO:0007669"/>
    <property type="project" value="UniProtKB-ARBA"/>
</dbReference>
<dbReference type="GO" id="GO:0000049">
    <property type="term" value="F:tRNA binding"/>
    <property type="evidence" value="ECO:0007669"/>
    <property type="project" value="UniProtKB-UniRule"/>
</dbReference>
<evidence type="ECO:0000313" key="9">
    <source>
        <dbReference type="EMBL" id="BCO07962.1"/>
    </source>
</evidence>
<evidence type="ECO:0000259" key="8">
    <source>
        <dbReference type="Pfam" id="PF03725"/>
    </source>
</evidence>
<feature type="domain" description="Exoribonuclease phosphorolytic" evidence="8">
    <location>
        <begin position="158"/>
        <end position="223"/>
    </location>
</feature>
<keyword evidence="6" id="KW-0808">Transferase</keyword>
<evidence type="ECO:0000256" key="2">
    <source>
        <dbReference type="ARBA" id="ARBA00022552"/>
    </source>
</evidence>
<accession>A0A915XIU2</accession>
<dbReference type="FunFam" id="3.30.230.70:FF:000003">
    <property type="entry name" value="Ribonuclease PH"/>
    <property type="match status" value="1"/>
</dbReference>
<dbReference type="SUPFAM" id="SSF54211">
    <property type="entry name" value="Ribosomal protein S5 domain 2-like"/>
    <property type="match status" value="1"/>
</dbReference>
<dbReference type="PANTHER" id="PTHR11953:SF0">
    <property type="entry name" value="EXOSOME COMPLEX COMPONENT RRP41"/>
    <property type="match status" value="1"/>
</dbReference>
<protein>
    <recommendedName>
        <fullName evidence="6">Ribonuclease PH</fullName>
        <shortName evidence="6">RNase PH</shortName>
        <ecNumber evidence="6">2.7.7.56</ecNumber>
    </recommendedName>
    <alternativeName>
        <fullName evidence="6">tRNA nucleotidyltransferase</fullName>
    </alternativeName>
</protein>
<dbReference type="Pfam" id="PF03725">
    <property type="entry name" value="RNase_PH_C"/>
    <property type="match status" value="1"/>
</dbReference>